<dbReference type="EMBL" id="MK500610">
    <property type="protein sequence ID" value="QBK94036.1"/>
    <property type="molecule type" value="Genomic_DNA"/>
</dbReference>
<accession>A0A481ZEJ0</accession>
<sequence length="287" mass="33271">MNTDRSVDELLEIFGEPNISNLGSDIIVEYFDDLSVKEVMKLCRVNRQFNEACKKESMWKRKVNNDYGIEKKYEPTWKETAQLLFDANMINLNEEWLNGKSYNDLLYEGLESKSNDYFERLFEEHKLQKVVFPPNVKEIKEAKEFIVSALYSKIGEGRLGKKKARQRKREDHYKQFDVKFPGIMEDLERQKYLMTGELAVVALAVTEIRGDPQQRRYASSRGFGLATLPTIHNDMSAFSVDPVFMDASTNQIKISNMIAKLIDPMFYVMTYSVMTAKELTILSTSTL</sequence>
<evidence type="ECO:0000313" key="2">
    <source>
        <dbReference type="EMBL" id="QBK94036.1"/>
    </source>
</evidence>
<dbReference type="Gene3D" id="1.20.1280.50">
    <property type="match status" value="1"/>
</dbReference>
<dbReference type="InterPro" id="IPR036047">
    <property type="entry name" value="F-box-like_dom_sf"/>
</dbReference>
<dbReference type="PROSITE" id="PS50181">
    <property type="entry name" value="FBOX"/>
    <property type="match status" value="1"/>
</dbReference>
<reference evidence="2" key="1">
    <citation type="journal article" date="2019" name="MBio">
        <title>Virus Genomes from Deep Sea Sediments Expand the Ocean Megavirome and Support Independent Origins of Viral Gigantism.</title>
        <authorList>
            <person name="Backstrom D."/>
            <person name="Yutin N."/>
            <person name="Jorgensen S.L."/>
            <person name="Dharamshi J."/>
            <person name="Homa F."/>
            <person name="Zaremba-Niedwiedzka K."/>
            <person name="Spang A."/>
            <person name="Wolf Y.I."/>
            <person name="Koonin E.V."/>
            <person name="Ettema T.J."/>
        </authorList>
    </citation>
    <scope>NUCLEOTIDE SEQUENCE</scope>
</reference>
<feature type="domain" description="F-box" evidence="1">
    <location>
        <begin position="16"/>
        <end position="62"/>
    </location>
</feature>
<gene>
    <name evidence="2" type="ORF">LCPAC406_03500</name>
</gene>
<evidence type="ECO:0000259" key="1">
    <source>
        <dbReference type="PROSITE" id="PS50181"/>
    </source>
</evidence>
<dbReference type="InterPro" id="IPR001810">
    <property type="entry name" value="F-box_dom"/>
</dbReference>
<protein>
    <recommendedName>
        <fullName evidence="1">F-box domain-containing protein</fullName>
    </recommendedName>
</protein>
<proteinExistence type="predicted"/>
<dbReference type="SUPFAM" id="SSF81383">
    <property type="entry name" value="F-box domain"/>
    <property type="match status" value="1"/>
</dbReference>
<organism evidence="2">
    <name type="scientific">Pithovirus LCPAC406</name>
    <dbReference type="NCBI Taxonomy" id="2506599"/>
    <lineage>
        <taxon>Viruses</taxon>
        <taxon>Pithoviruses</taxon>
    </lineage>
</organism>
<name>A0A481ZEJ0_9VIRU</name>